<dbReference type="SMART" id="SM00028">
    <property type="entry name" value="TPR"/>
    <property type="match status" value="1"/>
</dbReference>
<dbReference type="EMBL" id="CP017708">
    <property type="protein sequence ID" value="AOY84367.1"/>
    <property type="molecule type" value="Genomic_DNA"/>
</dbReference>
<proteinExistence type="predicted"/>
<reference evidence="4" key="1">
    <citation type="submission" date="2016-10" db="EMBL/GenBank/DDBJ databases">
        <title>Comparative genomics uncovers the prolific and rare metabolic potential of the cyanobacterial genus Moorea.</title>
        <authorList>
            <person name="Leao T."/>
            <person name="Castelao G."/>
            <person name="Korobeynikov A."/>
            <person name="Monroe E.A."/>
            <person name="Podell S."/>
            <person name="Glukhov E."/>
            <person name="Allen E."/>
            <person name="Gerwick W.H."/>
            <person name="Gerwick L."/>
        </authorList>
    </citation>
    <scope>NUCLEOTIDE SEQUENCE [LARGE SCALE GENOMIC DNA]</scope>
    <source>
        <strain evidence="4">JHB</strain>
    </source>
</reference>
<gene>
    <name evidence="3" type="ORF">BJP36_35020</name>
</gene>
<name>A0A1D9G9R8_MOOP1</name>
<dbReference type="Gene3D" id="1.25.40.10">
    <property type="entry name" value="Tetratricopeptide repeat domain"/>
    <property type="match status" value="1"/>
</dbReference>
<dbReference type="SUPFAM" id="SSF48452">
    <property type="entry name" value="TPR-like"/>
    <property type="match status" value="1"/>
</dbReference>
<dbReference type="PROSITE" id="PS50005">
    <property type="entry name" value="TPR"/>
    <property type="match status" value="1"/>
</dbReference>
<accession>A0A1D9G9R8</accession>
<evidence type="ECO:0000256" key="2">
    <source>
        <dbReference type="SAM" id="MobiDB-lite"/>
    </source>
</evidence>
<evidence type="ECO:0000256" key="1">
    <source>
        <dbReference type="PROSITE-ProRule" id="PRU00339"/>
    </source>
</evidence>
<feature type="repeat" description="TPR" evidence="1">
    <location>
        <begin position="9"/>
        <end position="42"/>
    </location>
</feature>
<dbReference type="Proteomes" id="UP000176944">
    <property type="component" value="Chromosome"/>
</dbReference>
<dbReference type="AlphaFoldDB" id="A0A1D9G9R8"/>
<sequence length="80" mass="8923">MIKSQPHNPHAYFMLGNAQGQQDDIDAAIANYRKAMEKRSHHLCKSRSTLSPSPDLRTPPTLLSYSATRKAAMLRAEGRS</sequence>
<feature type="region of interest" description="Disordered" evidence="2">
    <location>
        <begin position="40"/>
        <end position="64"/>
    </location>
</feature>
<keyword evidence="1" id="KW-0802">TPR repeat</keyword>
<evidence type="ECO:0000313" key="3">
    <source>
        <dbReference type="EMBL" id="AOY84367.1"/>
    </source>
</evidence>
<protein>
    <submittedName>
        <fullName evidence="3">Tetratricopeptide repeat protein</fullName>
    </submittedName>
</protein>
<dbReference type="InterPro" id="IPR011990">
    <property type="entry name" value="TPR-like_helical_dom_sf"/>
</dbReference>
<evidence type="ECO:0000313" key="4">
    <source>
        <dbReference type="Proteomes" id="UP000176944"/>
    </source>
</evidence>
<dbReference type="InterPro" id="IPR019734">
    <property type="entry name" value="TPR_rpt"/>
</dbReference>
<organism evidence="3 4">
    <name type="scientific">Moorena producens (strain JHB)</name>
    <dbReference type="NCBI Taxonomy" id="1454205"/>
    <lineage>
        <taxon>Bacteria</taxon>
        <taxon>Bacillati</taxon>
        <taxon>Cyanobacteriota</taxon>
        <taxon>Cyanophyceae</taxon>
        <taxon>Coleofasciculales</taxon>
        <taxon>Coleofasciculaceae</taxon>
        <taxon>Moorena</taxon>
    </lineage>
</organism>